<dbReference type="Pfam" id="PF00476">
    <property type="entry name" value="DNA_pol_A"/>
    <property type="match status" value="1"/>
</dbReference>
<comment type="catalytic activity">
    <reaction evidence="8">
        <text>DNA(n) + a 2'-deoxyribonucleoside 5'-triphosphate = DNA(n+1) + diphosphate</text>
        <dbReference type="Rhea" id="RHEA:22508"/>
        <dbReference type="Rhea" id="RHEA-COMP:17339"/>
        <dbReference type="Rhea" id="RHEA-COMP:17340"/>
        <dbReference type="ChEBI" id="CHEBI:33019"/>
        <dbReference type="ChEBI" id="CHEBI:61560"/>
        <dbReference type="ChEBI" id="CHEBI:173112"/>
        <dbReference type="EC" id="2.7.7.7"/>
    </reaction>
</comment>
<feature type="domain" description="DNA-directed DNA polymerase family A palm" evidence="9">
    <location>
        <begin position="1"/>
        <end position="107"/>
    </location>
</feature>
<sequence>MRAQAKTVNFATLYGQGPFSLARQLGISRDEAKRFIETYFQRFAGVRRYLDEQVTKAREMGYVETLLGRRRFVPELQSKNFGIRQFGERVAQNTPIQGTAADLMKKA</sequence>
<evidence type="ECO:0000256" key="8">
    <source>
        <dbReference type="ARBA" id="ARBA00049244"/>
    </source>
</evidence>
<dbReference type="SUPFAM" id="SSF56672">
    <property type="entry name" value="DNA/RNA polymerases"/>
    <property type="match status" value="1"/>
</dbReference>
<dbReference type="GO" id="GO:0003677">
    <property type="term" value="F:DNA binding"/>
    <property type="evidence" value="ECO:0007669"/>
    <property type="project" value="UniProtKB-KW"/>
</dbReference>
<keyword evidence="4" id="KW-0548">Nucleotidyltransferase</keyword>
<keyword evidence="3" id="KW-0808">Transferase</keyword>
<evidence type="ECO:0000256" key="1">
    <source>
        <dbReference type="ARBA" id="ARBA00007705"/>
    </source>
</evidence>
<keyword evidence="5" id="KW-0235">DNA replication</keyword>
<dbReference type="SMART" id="SM00482">
    <property type="entry name" value="POLAc"/>
    <property type="match status" value="1"/>
</dbReference>
<evidence type="ECO:0000256" key="3">
    <source>
        <dbReference type="ARBA" id="ARBA00022679"/>
    </source>
</evidence>
<comment type="caution">
    <text evidence="10">The sequence shown here is derived from an EMBL/GenBank/DDBJ whole genome shotgun (WGS) entry which is preliminary data.</text>
</comment>
<dbReference type="GO" id="GO:0006261">
    <property type="term" value="P:DNA-templated DNA replication"/>
    <property type="evidence" value="ECO:0007669"/>
    <property type="project" value="InterPro"/>
</dbReference>
<dbReference type="InterPro" id="IPR002298">
    <property type="entry name" value="DNA_polymerase_A"/>
</dbReference>
<dbReference type="EMBL" id="ADZX01000184">
    <property type="protein sequence ID" value="EFK97454.1"/>
    <property type="molecule type" value="Genomic_DNA"/>
</dbReference>
<organism evidence="10">
    <name type="scientific">sediment metagenome</name>
    <dbReference type="NCBI Taxonomy" id="749907"/>
    <lineage>
        <taxon>unclassified sequences</taxon>
        <taxon>metagenomes</taxon>
        <taxon>ecological metagenomes</taxon>
    </lineage>
</organism>
<keyword evidence="7" id="KW-0238">DNA-binding</keyword>
<name>D9PG61_9ZZZZ</name>
<feature type="non-terminal residue" evidence="10">
    <location>
        <position position="107"/>
    </location>
</feature>
<comment type="similarity">
    <text evidence="1">Belongs to the DNA polymerase type-A family.</text>
</comment>
<dbReference type="PANTHER" id="PTHR10133">
    <property type="entry name" value="DNA POLYMERASE I"/>
    <property type="match status" value="1"/>
</dbReference>
<evidence type="ECO:0000256" key="6">
    <source>
        <dbReference type="ARBA" id="ARBA00022932"/>
    </source>
</evidence>
<dbReference type="PRINTS" id="PR00868">
    <property type="entry name" value="DNAPOLI"/>
</dbReference>
<dbReference type="InterPro" id="IPR019760">
    <property type="entry name" value="DNA-dir_DNA_pol_A_CS"/>
</dbReference>
<evidence type="ECO:0000256" key="2">
    <source>
        <dbReference type="ARBA" id="ARBA00012417"/>
    </source>
</evidence>
<dbReference type="PROSITE" id="PS00447">
    <property type="entry name" value="DNA_POLYMERASE_A"/>
    <property type="match status" value="1"/>
</dbReference>
<gene>
    <name evidence="10" type="ORF">LDC_0508</name>
</gene>
<evidence type="ECO:0000256" key="7">
    <source>
        <dbReference type="ARBA" id="ARBA00023125"/>
    </source>
</evidence>
<reference evidence="10" key="1">
    <citation type="submission" date="2010-07" db="EMBL/GenBank/DDBJ databases">
        <authorList>
            <consortium name="CONSOLIDER consortium CSD2007-00005"/>
            <person name="Guazzaroni M.-E."/>
            <person name="Richter M."/>
            <person name="Garcia-Salamanca A."/>
            <person name="Yarza P."/>
            <person name="Ferrer M."/>
        </authorList>
    </citation>
    <scope>NUCLEOTIDE SEQUENCE</scope>
</reference>
<dbReference type="GO" id="GO:0006302">
    <property type="term" value="P:double-strand break repair"/>
    <property type="evidence" value="ECO:0007669"/>
    <property type="project" value="TreeGrafter"/>
</dbReference>
<evidence type="ECO:0000313" key="10">
    <source>
        <dbReference type="EMBL" id="EFK97454.1"/>
    </source>
</evidence>
<dbReference type="InterPro" id="IPR001098">
    <property type="entry name" value="DNA-dir_DNA_pol_A_palm_dom"/>
</dbReference>
<dbReference type="GO" id="GO:0003887">
    <property type="term" value="F:DNA-directed DNA polymerase activity"/>
    <property type="evidence" value="ECO:0007669"/>
    <property type="project" value="UniProtKB-KW"/>
</dbReference>
<protein>
    <recommendedName>
        <fullName evidence="2">DNA-directed DNA polymerase</fullName>
        <ecNumber evidence="2">2.7.7.7</ecNumber>
    </recommendedName>
</protein>
<dbReference type="AlphaFoldDB" id="D9PG61"/>
<evidence type="ECO:0000256" key="5">
    <source>
        <dbReference type="ARBA" id="ARBA00022705"/>
    </source>
</evidence>
<accession>D9PG61</accession>
<dbReference type="InterPro" id="IPR043502">
    <property type="entry name" value="DNA/RNA_pol_sf"/>
</dbReference>
<proteinExistence type="inferred from homology"/>
<evidence type="ECO:0000256" key="4">
    <source>
        <dbReference type="ARBA" id="ARBA00022695"/>
    </source>
</evidence>
<dbReference type="PANTHER" id="PTHR10133:SF27">
    <property type="entry name" value="DNA POLYMERASE NU"/>
    <property type="match status" value="1"/>
</dbReference>
<dbReference type="Gene3D" id="1.10.150.20">
    <property type="entry name" value="5' to 3' exonuclease, C-terminal subdomain"/>
    <property type="match status" value="1"/>
</dbReference>
<reference evidence="10" key="2">
    <citation type="journal article" date="2011" name="Microb. Ecol.">
        <title>Taxonomic and Functional Metagenomic Profiling of the Microbial Community in the Anoxic Sediment of a Sub-saline Shallow Lake (Laguna de Carrizo, Central Spain).</title>
        <authorList>
            <person name="Ferrer M."/>
            <person name="Guazzaroni M.E."/>
            <person name="Richter M."/>
            <person name="Garcia-Salamanca A."/>
            <person name="Yarza P."/>
            <person name="Suarez-Suarez A."/>
            <person name="Solano J."/>
            <person name="Alcaide M."/>
            <person name="van Dillewijn P."/>
            <person name="Molina-Henares M.A."/>
            <person name="Lopez-Cortes N."/>
            <person name="Al-Ramahi Y."/>
            <person name="Guerrero C."/>
            <person name="Acosta A."/>
            <person name="de Eugenio L.I."/>
            <person name="Martinez V."/>
            <person name="Marques S."/>
            <person name="Rojo F."/>
            <person name="Santero E."/>
            <person name="Genilloud O."/>
            <person name="Perez-Perez J."/>
            <person name="Rossello-Mora R."/>
            <person name="Ramos J.L."/>
        </authorList>
    </citation>
    <scope>NUCLEOTIDE SEQUENCE</scope>
</reference>
<dbReference type="EC" id="2.7.7.7" evidence="2"/>
<evidence type="ECO:0000259" key="9">
    <source>
        <dbReference type="SMART" id="SM00482"/>
    </source>
</evidence>
<keyword evidence="6" id="KW-0239">DNA-directed DNA polymerase</keyword>